<dbReference type="GO" id="GO:1904680">
    <property type="term" value="F:peptide transmembrane transporter activity"/>
    <property type="evidence" value="ECO:0007669"/>
    <property type="project" value="TreeGrafter"/>
</dbReference>
<dbReference type="PANTHER" id="PTHR30290">
    <property type="entry name" value="PERIPLASMIC BINDING COMPONENT OF ABC TRANSPORTER"/>
    <property type="match status" value="1"/>
</dbReference>
<dbReference type="InterPro" id="IPR006311">
    <property type="entry name" value="TAT_signal"/>
</dbReference>
<proteinExistence type="inferred from homology"/>
<dbReference type="SUPFAM" id="SSF53850">
    <property type="entry name" value="Periplasmic binding protein-like II"/>
    <property type="match status" value="1"/>
</dbReference>
<keyword evidence="5" id="KW-1185">Reference proteome</keyword>
<dbReference type="InterPro" id="IPR000914">
    <property type="entry name" value="SBP_5_dom"/>
</dbReference>
<dbReference type="Gene3D" id="3.10.105.10">
    <property type="entry name" value="Dipeptide-binding Protein, Domain 3"/>
    <property type="match status" value="1"/>
</dbReference>
<evidence type="ECO:0000313" key="5">
    <source>
        <dbReference type="Proteomes" id="UP000190667"/>
    </source>
</evidence>
<reference evidence="4 5" key="1">
    <citation type="submission" date="2016-12" db="EMBL/GenBank/DDBJ databases">
        <title>Izhakiella australiana sp. nov. of genus Izhakiella isolated from Australian desert.</title>
        <authorList>
            <person name="Ji M."/>
        </authorList>
    </citation>
    <scope>NUCLEOTIDE SEQUENCE [LARGE SCALE GENOMIC DNA]</scope>
    <source>
        <strain evidence="4 5">D4N98</strain>
    </source>
</reference>
<evidence type="ECO:0000313" key="4">
    <source>
        <dbReference type="EMBL" id="OON41046.1"/>
    </source>
</evidence>
<evidence type="ECO:0000259" key="3">
    <source>
        <dbReference type="Pfam" id="PF00496"/>
    </source>
</evidence>
<evidence type="ECO:0000256" key="1">
    <source>
        <dbReference type="ARBA" id="ARBA00005695"/>
    </source>
</evidence>
<dbReference type="AlphaFoldDB" id="A0A1S8YQJ9"/>
<protein>
    <submittedName>
        <fullName evidence="4">Twin-arginine translocation pathway signal protein</fullName>
    </submittedName>
</protein>
<comment type="similarity">
    <text evidence="1">Belongs to the bacterial solute-binding protein 5 family.</text>
</comment>
<dbReference type="RefSeq" id="WP_078001289.1">
    <property type="nucleotide sequence ID" value="NZ_MRUL01000002.1"/>
</dbReference>
<dbReference type="GO" id="GO:0015833">
    <property type="term" value="P:peptide transport"/>
    <property type="evidence" value="ECO:0007669"/>
    <property type="project" value="TreeGrafter"/>
</dbReference>
<dbReference type="CDD" id="cd08517">
    <property type="entry name" value="PBP2_NikA_DppA_OppA_like_13"/>
    <property type="match status" value="1"/>
</dbReference>
<dbReference type="Gene3D" id="3.90.76.10">
    <property type="entry name" value="Dipeptide-binding Protein, Domain 1"/>
    <property type="match status" value="1"/>
</dbReference>
<dbReference type="Gene3D" id="3.40.190.10">
    <property type="entry name" value="Periplasmic binding protein-like II"/>
    <property type="match status" value="1"/>
</dbReference>
<keyword evidence="2" id="KW-0732">Signal</keyword>
<dbReference type="PIRSF" id="PIRSF002741">
    <property type="entry name" value="MppA"/>
    <property type="match status" value="1"/>
</dbReference>
<dbReference type="GO" id="GO:0043190">
    <property type="term" value="C:ATP-binding cassette (ABC) transporter complex"/>
    <property type="evidence" value="ECO:0007669"/>
    <property type="project" value="InterPro"/>
</dbReference>
<name>A0A1S8YQJ9_9GAMM</name>
<dbReference type="STRING" id="1926881.BTJ39_03495"/>
<dbReference type="GO" id="GO:0030288">
    <property type="term" value="C:outer membrane-bounded periplasmic space"/>
    <property type="evidence" value="ECO:0007669"/>
    <property type="project" value="UniProtKB-ARBA"/>
</dbReference>
<evidence type="ECO:0000256" key="2">
    <source>
        <dbReference type="ARBA" id="ARBA00022729"/>
    </source>
</evidence>
<feature type="domain" description="Solute-binding protein family 5" evidence="3">
    <location>
        <begin position="94"/>
        <end position="458"/>
    </location>
</feature>
<dbReference type="Pfam" id="PF00496">
    <property type="entry name" value="SBP_bac_5"/>
    <property type="match status" value="1"/>
</dbReference>
<organism evidence="4 5">
    <name type="scientific">Izhakiella australiensis</name>
    <dbReference type="NCBI Taxonomy" id="1926881"/>
    <lineage>
        <taxon>Bacteria</taxon>
        <taxon>Pseudomonadati</taxon>
        <taxon>Pseudomonadota</taxon>
        <taxon>Gammaproteobacteria</taxon>
        <taxon>Enterobacterales</taxon>
        <taxon>Erwiniaceae</taxon>
        <taxon>Izhakiella</taxon>
    </lineage>
</organism>
<sequence>MTINKKRRQLITLAAGGAALGVAAKVGGFNLLGSALAATETGTAAPKRGGTLVISWGGLEPQSLYVPGGGGSAPFQTSTKILERLLKLDEQLVFQPALAEEVTPAADFKSYTIRLRKNVSWHDGKPFTADDVVFNAIEHWKAISAGIALKALEKAEAIDPHTVKLTFSVPVPAFFLKSTLAGQYQLVLPKHLYQGQPIITNPLNNRPVGTGPWKYGNWVRGSYVEYQRNEKYWGACQPYLNKLIVRWWGDAASRTAALETGELQVGYSNPVPARDVDRLVKSGNIVLDTRGYENSAWTVTIEFNQRREQVKRREVRQAILHAIDRDFILNTIYFGRGKPAISPIFSSNSLFFTPDVPTYAFDPDKAKQLLDSAGLTEKDGKRFTVNLLAAAWFEENAKLGQYLKQALEDVGIAVNLDAVDRATALKRIYSDYNFDIAISNFTAPIEPVPTVTQFFTSDGIVKGGAFRNATGYQSAEMDKLVAAMTVETDEAKRKELVHQFARLASTDVPIVPLIEMQSYTLARKNVRNVTTDANVQGTALNDIWLAE</sequence>
<gene>
    <name evidence="4" type="ORF">BTJ39_03495</name>
</gene>
<dbReference type="InterPro" id="IPR039424">
    <property type="entry name" value="SBP_5"/>
</dbReference>
<dbReference type="InterPro" id="IPR030678">
    <property type="entry name" value="Peptide/Ni-bd"/>
</dbReference>
<dbReference type="EMBL" id="MRUL01000002">
    <property type="protein sequence ID" value="OON41046.1"/>
    <property type="molecule type" value="Genomic_DNA"/>
</dbReference>
<accession>A0A1S8YQJ9</accession>
<comment type="caution">
    <text evidence="4">The sequence shown here is derived from an EMBL/GenBank/DDBJ whole genome shotgun (WGS) entry which is preliminary data.</text>
</comment>
<dbReference type="Proteomes" id="UP000190667">
    <property type="component" value="Unassembled WGS sequence"/>
</dbReference>
<dbReference type="PANTHER" id="PTHR30290:SF38">
    <property type="entry name" value="D,D-DIPEPTIDE-BINDING PERIPLASMIC PROTEIN DDPA-RELATED"/>
    <property type="match status" value="1"/>
</dbReference>
<dbReference type="OrthoDB" id="9801912at2"/>
<dbReference type="InterPro" id="IPR023765">
    <property type="entry name" value="SBP_5_CS"/>
</dbReference>
<dbReference type="PROSITE" id="PS01040">
    <property type="entry name" value="SBP_BACTERIAL_5"/>
    <property type="match status" value="1"/>
</dbReference>
<dbReference type="PROSITE" id="PS51318">
    <property type="entry name" value="TAT"/>
    <property type="match status" value="1"/>
</dbReference>